<feature type="transmembrane region" description="Helical" evidence="3">
    <location>
        <begin position="41"/>
        <end position="60"/>
    </location>
</feature>
<reference evidence="5" key="2">
    <citation type="submission" date="2023-01" db="EMBL/GenBank/DDBJ databases">
        <title>Draft genome sequence of Agaribacter marinus strain NBRC 110023.</title>
        <authorList>
            <person name="Sun Q."/>
            <person name="Mori K."/>
        </authorList>
    </citation>
    <scope>NUCLEOTIDE SEQUENCE</scope>
    <source>
        <strain evidence="5">NBRC 110023</strain>
    </source>
</reference>
<evidence type="ECO:0000259" key="4">
    <source>
        <dbReference type="Pfam" id="PF03629"/>
    </source>
</evidence>
<dbReference type="RefSeq" id="WP_284215605.1">
    <property type="nucleotide sequence ID" value="NZ_BSOT01000002.1"/>
</dbReference>
<dbReference type="InterPro" id="IPR036514">
    <property type="entry name" value="SGNH_hydro_sf"/>
</dbReference>
<evidence type="ECO:0000313" key="6">
    <source>
        <dbReference type="Proteomes" id="UP001156601"/>
    </source>
</evidence>
<dbReference type="PANTHER" id="PTHR31988:SF19">
    <property type="entry name" value="9-O-ACETYL-N-ACETYLNEURAMINIC ACID DEACETYLASE-RELATED"/>
    <property type="match status" value="1"/>
</dbReference>
<evidence type="ECO:0000313" key="5">
    <source>
        <dbReference type="EMBL" id="GLR69273.1"/>
    </source>
</evidence>
<dbReference type="SUPFAM" id="SSF52266">
    <property type="entry name" value="SGNH hydrolase"/>
    <property type="match status" value="1"/>
</dbReference>
<feature type="region of interest" description="Disordered" evidence="2">
    <location>
        <begin position="62"/>
        <end position="84"/>
    </location>
</feature>
<name>A0AA37WGY8_9ALTE</name>
<dbReference type="InterPro" id="IPR052940">
    <property type="entry name" value="Carb_Esterase_6"/>
</dbReference>
<keyword evidence="1" id="KW-0378">Hydrolase</keyword>
<dbReference type="InterPro" id="IPR005181">
    <property type="entry name" value="SASA"/>
</dbReference>
<keyword evidence="3" id="KW-1133">Transmembrane helix</keyword>
<dbReference type="Proteomes" id="UP001156601">
    <property type="component" value="Unassembled WGS sequence"/>
</dbReference>
<protein>
    <recommendedName>
        <fullName evidence="4">Sialate O-acetylesterase domain-containing protein</fullName>
    </recommendedName>
</protein>
<organism evidence="5 6">
    <name type="scientific">Agaribacter marinus</name>
    <dbReference type="NCBI Taxonomy" id="1431249"/>
    <lineage>
        <taxon>Bacteria</taxon>
        <taxon>Pseudomonadati</taxon>
        <taxon>Pseudomonadota</taxon>
        <taxon>Gammaproteobacteria</taxon>
        <taxon>Alteromonadales</taxon>
        <taxon>Alteromonadaceae</taxon>
        <taxon>Agaribacter</taxon>
    </lineage>
</organism>
<dbReference type="Gene3D" id="3.40.50.1110">
    <property type="entry name" value="SGNH hydrolase"/>
    <property type="match status" value="1"/>
</dbReference>
<feature type="compositionally biased region" description="Polar residues" evidence="2">
    <location>
        <begin position="62"/>
        <end position="72"/>
    </location>
</feature>
<gene>
    <name evidence="5" type="ORF">GCM10007852_01810</name>
</gene>
<proteinExistence type="predicted"/>
<dbReference type="AlphaFoldDB" id="A0AA37WGY8"/>
<reference evidence="5" key="1">
    <citation type="journal article" date="2014" name="Int. J. Syst. Evol. Microbiol.">
        <title>Complete genome sequence of Corynebacterium casei LMG S-19264T (=DSM 44701T), isolated from a smear-ripened cheese.</title>
        <authorList>
            <consortium name="US DOE Joint Genome Institute (JGI-PGF)"/>
            <person name="Walter F."/>
            <person name="Albersmeier A."/>
            <person name="Kalinowski J."/>
            <person name="Ruckert C."/>
        </authorList>
    </citation>
    <scope>NUCLEOTIDE SEQUENCE</scope>
    <source>
        <strain evidence="5">NBRC 110023</strain>
    </source>
</reference>
<accession>A0AA37WGY8</accession>
<keyword evidence="6" id="KW-1185">Reference proteome</keyword>
<evidence type="ECO:0000256" key="1">
    <source>
        <dbReference type="ARBA" id="ARBA00022801"/>
    </source>
</evidence>
<sequence>MRVHGNIADNLFIVDIWIVKKQRSLFSEQVGVRAKVRRKGFHVFVMLACVFTLSACTHHSPVTNSPLSSHSEGSLPLGSNAVAEKNTGNANNELDIYVLIGQSNMAGRAPIPDAHKAPLDGVFVLNKLGKWVAAKHPLNLYSTIRKNEGMQKAGPGINFAKHMRQAQPNKKIGLVVNARGGSTIAEWCRNCEYYKQVLTRLSYIENKDSIKGVLWLQGESDQAKPAGYIDKLKQLVVDLRRDLAKENLPFIAAQVNNIPLINKQIAALPTVLDNTAVVYSNDLTAMDALHYDFASIQAIGERFAIEMQRLNGE</sequence>
<dbReference type="GO" id="GO:0016788">
    <property type="term" value="F:hydrolase activity, acting on ester bonds"/>
    <property type="evidence" value="ECO:0007669"/>
    <property type="project" value="UniProtKB-ARBA"/>
</dbReference>
<keyword evidence="3" id="KW-0472">Membrane</keyword>
<feature type="domain" description="Sialate O-acetylesterase" evidence="4">
    <location>
        <begin position="94"/>
        <end position="308"/>
    </location>
</feature>
<evidence type="ECO:0000256" key="2">
    <source>
        <dbReference type="SAM" id="MobiDB-lite"/>
    </source>
</evidence>
<dbReference type="Pfam" id="PF03629">
    <property type="entry name" value="SASA"/>
    <property type="match status" value="1"/>
</dbReference>
<keyword evidence="3" id="KW-0812">Transmembrane</keyword>
<dbReference type="PANTHER" id="PTHR31988">
    <property type="entry name" value="ESTERASE, PUTATIVE (DUF303)-RELATED"/>
    <property type="match status" value="1"/>
</dbReference>
<comment type="caution">
    <text evidence="5">The sequence shown here is derived from an EMBL/GenBank/DDBJ whole genome shotgun (WGS) entry which is preliminary data.</text>
</comment>
<evidence type="ECO:0000256" key="3">
    <source>
        <dbReference type="SAM" id="Phobius"/>
    </source>
</evidence>
<dbReference type="EMBL" id="BSOT01000002">
    <property type="protein sequence ID" value="GLR69273.1"/>
    <property type="molecule type" value="Genomic_DNA"/>
</dbReference>